<comment type="caution">
    <text evidence="1">The sequence shown here is derived from an EMBL/GenBank/DDBJ whole genome shotgun (WGS) entry which is preliminary data.</text>
</comment>
<dbReference type="EMBL" id="DUMN01000568">
    <property type="protein sequence ID" value="HHV69876.1"/>
    <property type="molecule type" value="Genomic_DNA"/>
</dbReference>
<dbReference type="AlphaFoldDB" id="A0A7V6U1A6"/>
<organism evidence="1 2">
    <name type="scientific">Brucella intermedia</name>
    <dbReference type="NCBI Taxonomy" id="94625"/>
    <lineage>
        <taxon>Bacteria</taxon>
        <taxon>Pseudomonadati</taxon>
        <taxon>Pseudomonadota</taxon>
        <taxon>Alphaproteobacteria</taxon>
        <taxon>Hyphomicrobiales</taxon>
        <taxon>Brucellaceae</taxon>
        <taxon>Brucella/Ochrobactrum group</taxon>
        <taxon>Brucella</taxon>
    </lineage>
</organism>
<dbReference type="Proteomes" id="UP000551563">
    <property type="component" value="Unassembled WGS sequence"/>
</dbReference>
<evidence type="ECO:0000313" key="2">
    <source>
        <dbReference type="Proteomes" id="UP000551563"/>
    </source>
</evidence>
<accession>A0A7V6U1A6</accession>
<protein>
    <submittedName>
        <fullName evidence="1">Uncharacterized protein</fullName>
    </submittedName>
</protein>
<proteinExistence type="predicted"/>
<evidence type="ECO:0000313" key="1">
    <source>
        <dbReference type="EMBL" id="HHV69876.1"/>
    </source>
</evidence>
<name>A0A7V6U1A6_9HYPH</name>
<sequence length="54" mass="5734">LALEPVENALGLFLAFASRPAAFPYARLLALAHALPALGAHPETCETAFRTDAR</sequence>
<gene>
    <name evidence="1" type="ORF">GXX48_19910</name>
</gene>
<feature type="non-terminal residue" evidence="1">
    <location>
        <position position="1"/>
    </location>
</feature>
<reference evidence="1 2" key="1">
    <citation type="journal article" date="2020" name="Biotechnol. Biofuels">
        <title>New insights from the biogas microbiome by comprehensive genome-resolved metagenomics of nearly 1600 species originating from multiple anaerobic digesters.</title>
        <authorList>
            <person name="Campanaro S."/>
            <person name="Treu L."/>
            <person name="Rodriguez-R L.M."/>
            <person name="Kovalovszki A."/>
            <person name="Ziels R.M."/>
            <person name="Maus I."/>
            <person name="Zhu X."/>
            <person name="Kougias P.G."/>
            <person name="Basile A."/>
            <person name="Luo G."/>
            <person name="Schluter A."/>
            <person name="Konstantinidis K.T."/>
            <person name="Angelidaki I."/>
        </authorList>
    </citation>
    <scope>NUCLEOTIDE SEQUENCE [LARGE SCALE GENOMIC DNA]</scope>
    <source>
        <strain evidence="1">AS04akNAM_66</strain>
    </source>
</reference>